<reference evidence="3 4" key="1">
    <citation type="submission" date="2016-10" db="EMBL/GenBank/DDBJ databases">
        <title>Draft genome sequence of Coniochaeta ligniaria NRRL30616, a lignocellulolytic fungus for bioabatement of inhibitors in plant biomass hydrolysates.</title>
        <authorList>
            <consortium name="DOE Joint Genome Institute"/>
            <person name="Jimenez D.J."/>
            <person name="Hector R.E."/>
            <person name="Riley R."/>
            <person name="Sun H."/>
            <person name="Grigoriev I.V."/>
            <person name="Van Elsas J.D."/>
            <person name="Nichols N.N."/>
        </authorList>
    </citation>
    <scope>NUCLEOTIDE SEQUENCE [LARGE SCALE GENOMIC DNA]</scope>
    <source>
        <strain evidence="3 4">NRRL 30616</strain>
    </source>
</reference>
<dbReference type="GO" id="GO:0110078">
    <property type="term" value="C:TTT Hsp90 cochaperone complex"/>
    <property type="evidence" value="ECO:0007669"/>
    <property type="project" value="InterPro"/>
</dbReference>
<dbReference type="OrthoDB" id="6417021at2759"/>
<evidence type="ECO:0008006" key="5">
    <source>
        <dbReference type="Google" id="ProtNLM"/>
    </source>
</evidence>
<protein>
    <recommendedName>
        <fullName evidence="5">ARM repeat-containing protein</fullName>
    </recommendedName>
</protein>
<dbReference type="STRING" id="1408157.A0A1J7IZ60"/>
<dbReference type="InterPro" id="IPR018870">
    <property type="entry name" value="Tti2"/>
</dbReference>
<dbReference type="SUPFAM" id="SSF48371">
    <property type="entry name" value="ARM repeat"/>
    <property type="match status" value="1"/>
</dbReference>
<dbReference type="PANTHER" id="PTHR32226:SF2">
    <property type="entry name" value="TELO2-INTERACTING PROTEIN 2"/>
    <property type="match status" value="1"/>
</dbReference>
<name>A0A1J7IZ60_9PEZI</name>
<dbReference type="Pfam" id="PF10521">
    <property type="entry name" value="Tti2"/>
    <property type="match status" value="1"/>
</dbReference>
<gene>
    <name evidence="3" type="ORF">CONLIGDRAFT_712778</name>
</gene>
<evidence type="ECO:0000313" key="3">
    <source>
        <dbReference type="EMBL" id="OIW32451.1"/>
    </source>
</evidence>
<sequence length="548" mass="59235">MAALENLRRQASQLGASLSTEECCTKLSEDVPSAFSFAELLGLAGTVKPEHDTRSTLVAIAACLQHIDRLQTDADDTSTARELASWIARSIAPTNNSGKAQDEDSGFPSGYRGTTEDDPYDKVTKRCLSVAEPGLTALTQLWSHSSKTQDDTLDSDSLATLIALSDTSESWTTPTTAVLASNLLQQQLATLDPTTFLVETILKGYLQTLFSKSRPPTVTASGRKAAFPDDDLARKQGLPDDSARTKPWKYADLRSLSVLAWAIAQADQNLQWPLYIPPLLTLLDDPQTRIRSRGLCLTTSFLSILPAPTLRATGLASVFEDAIFPSLSYLPSLTPEAESVALLDPAFDALLVLAGKLGAGEEEGGKREERRLLDKVLREGVLAGYFHCPEYPRIVEVLMQRAGDVLAALGLGGVKHLKDLVPVLKSVITDPFAYGRLETVVAGVRALQAVVGNCWPRLVEGVWAEEVLGVVVVGWVRLLDLDEERRGRDDVRGIREELRKTAMMMAAVARSGGVDFAEKVGPLVAREPALAELFGLSGAEVAQLSESR</sequence>
<feature type="region of interest" description="Disordered" evidence="2">
    <location>
        <begin position="94"/>
        <end position="118"/>
    </location>
</feature>
<evidence type="ECO:0000313" key="4">
    <source>
        <dbReference type="Proteomes" id="UP000182658"/>
    </source>
</evidence>
<dbReference type="InParanoid" id="A0A1J7IZ60"/>
<comment type="similarity">
    <text evidence="1">Belongs to the TTI2 family.</text>
</comment>
<dbReference type="Proteomes" id="UP000182658">
    <property type="component" value="Unassembled WGS sequence"/>
</dbReference>
<proteinExistence type="inferred from homology"/>
<dbReference type="GO" id="GO:0005829">
    <property type="term" value="C:cytosol"/>
    <property type="evidence" value="ECO:0007669"/>
    <property type="project" value="TreeGrafter"/>
</dbReference>
<evidence type="ECO:0000256" key="2">
    <source>
        <dbReference type="SAM" id="MobiDB-lite"/>
    </source>
</evidence>
<dbReference type="AlphaFoldDB" id="A0A1J7IZ60"/>
<dbReference type="InterPro" id="IPR016024">
    <property type="entry name" value="ARM-type_fold"/>
</dbReference>
<keyword evidence="4" id="KW-1185">Reference proteome</keyword>
<dbReference type="GO" id="GO:0005634">
    <property type="term" value="C:nucleus"/>
    <property type="evidence" value="ECO:0007669"/>
    <property type="project" value="TreeGrafter"/>
</dbReference>
<dbReference type="PANTHER" id="PTHR32226">
    <property type="entry name" value="TELO2-INTERACTING PROTEIN 2"/>
    <property type="match status" value="1"/>
</dbReference>
<organism evidence="3 4">
    <name type="scientific">Coniochaeta ligniaria NRRL 30616</name>
    <dbReference type="NCBI Taxonomy" id="1408157"/>
    <lineage>
        <taxon>Eukaryota</taxon>
        <taxon>Fungi</taxon>
        <taxon>Dikarya</taxon>
        <taxon>Ascomycota</taxon>
        <taxon>Pezizomycotina</taxon>
        <taxon>Sordariomycetes</taxon>
        <taxon>Sordariomycetidae</taxon>
        <taxon>Coniochaetales</taxon>
        <taxon>Coniochaetaceae</taxon>
        <taxon>Coniochaeta</taxon>
    </lineage>
</organism>
<dbReference type="EMBL" id="KV875095">
    <property type="protein sequence ID" value="OIW32451.1"/>
    <property type="molecule type" value="Genomic_DNA"/>
</dbReference>
<evidence type="ECO:0000256" key="1">
    <source>
        <dbReference type="ARBA" id="ARBA00034736"/>
    </source>
</evidence>
<accession>A0A1J7IZ60</accession>